<accession>A0A844HSY8</accession>
<dbReference type="InterPro" id="IPR011008">
    <property type="entry name" value="Dimeric_a/b-barrel"/>
</dbReference>
<comment type="caution">
    <text evidence="2">The sequence shown here is derived from an EMBL/GenBank/DDBJ whole genome shotgun (WGS) entry which is preliminary data.</text>
</comment>
<keyword evidence="3" id="KW-1185">Reference proteome</keyword>
<feature type="domain" description="Stress-response A/B barrel" evidence="1">
    <location>
        <begin position="5"/>
        <end position="100"/>
    </location>
</feature>
<dbReference type="PANTHER" id="PTHR37832:SF1">
    <property type="entry name" value="STRESS-RESPONSE A_B BARREL DOMAIN-CONTAINING PROTEIN"/>
    <property type="match status" value="1"/>
</dbReference>
<evidence type="ECO:0000313" key="3">
    <source>
        <dbReference type="Proteomes" id="UP000449846"/>
    </source>
</evidence>
<dbReference type="Pfam" id="PF07876">
    <property type="entry name" value="Dabb"/>
    <property type="match status" value="1"/>
</dbReference>
<evidence type="ECO:0000313" key="2">
    <source>
        <dbReference type="EMBL" id="MTH61325.1"/>
    </source>
</evidence>
<dbReference type="RefSeq" id="WP_155041289.1">
    <property type="nucleotide sequence ID" value="NZ_JBHGCD010000019.1"/>
</dbReference>
<name>A0A844HSY8_9RHOB</name>
<dbReference type="Proteomes" id="UP000449846">
    <property type="component" value="Unassembled WGS sequence"/>
</dbReference>
<dbReference type="Gene3D" id="3.30.70.100">
    <property type="match status" value="1"/>
</dbReference>
<dbReference type="EMBL" id="WMIG01000015">
    <property type="protein sequence ID" value="MTH61325.1"/>
    <property type="molecule type" value="Genomic_DNA"/>
</dbReference>
<dbReference type="InterPro" id="IPR013097">
    <property type="entry name" value="Dabb"/>
</dbReference>
<dbReference type="PROSITE" id="PS51502">
    <property type="entry name" value="S_R_A_B_BARREL"/>
    <property type="match status" value="1"/>
</dbReference>
<dbReference type="OrthoDB" id="9813140at2"/>
<dbReference type="AlphaFoldDB" id="A0A844HSY8"/>
<dbReference type="SUPFAM" id="SSF54909">
    <property type="entry name" value="Dimeric alpha+beta barrel"/>
    <property type="match status" value="1"/>
</dbReference>
<organism evidence="2 3">
    <name type="scientific">Paracoccus litorisediminis</name>
    <dbReference type="NCBI Taxonomy" id="2006130"/>
    <lineage>
        <taxon>Bacteria</taxon>
        <taxon>Pseudomonadati</taxon>
        <taxon>Pseudomonadota</taxon>
        <taxon>Alphaproteobacteria</taxon>
        <taxon>Rhodobacterales</taxon>
        <taxon>Paracoccaceae</taxon>
        <taxon>Paracoccus</taxon>
    </lineage>
</organism>
<sequence>MQQPIRHIVMWNVHGDCEAQRQAAIAAVRHEFEALRGQIPGMSGLEIGVDVSRVSYACDMVLVSEFDSSAALAAYAEHPAHLRARDRLEGMRVARHQVDYPVVTVPEAE</sequence>
<protein>
    <submittedName>
        <fullName evidence="2">Dabb family protein</fullName>
    </submittedName>
</protein>
<dbReference type="SMART" id="SM00886">
    <property type="entry name" value="Dabb"/>
    <property type="match status" value="1"/>
</dbReference>
<gene>
    <name evidence="2" type="ORF">GL300_19105</name>
</gene>
<dbReference type="PANTHER" id="PTHR37832">
    <property type="entry name" value="BLL2683 PROTEIN"/>
    <property type="match status" value="1"/>
</dbReference>
<proteinExistence type="predicted"/>
<reference evidence="2 3" key="1">
    <citation type="submission" date="2019-11" db="EMBL/GenBank/DDBJ databases">
        <authorList>
            <person name="Dong K."/>
        </authorList>
    </citation>
    <scope>NUCLEOTIDE SEQUENCE [LARGE SCALE GENOMIC DNA]</scope>
    <source>
        <strain evidence="2 3">NBRC 112902</strain>
    </source>
</reference>
<evidence type="ECO:0000259" key="1">
    <source>
        <dbReference type="PROSITE" id="PS51502"/>
    </source>
</evidence>